<protein>
    <submittedName>
        <fullName evidence="1">Uncharacterized protein</fullName>
    </submittedName>
</protein>
<comment type="caution">
    <text evidence="1">The sequence shown here is derived from an EMBL/GenBank/DDBJ whole genome shotgun (WGS) entry which is preliminary data.</text>
</comment>
<organism evidence="1 2">
    <name type="scientific">Apiospora kogelbergensis</name>
    <dbReference type="NCBI Taxonomy" id="1337665"/>
    <lineage>
        <taxon>Eukaryota</taxon>
        <taxon>Fungi</taxon>
        <taxon>Dikarya</taxon>
        <taxon>Ascomycota</taxon>
        <taxon>Pezizomycotina</taxon>
        <taxon>Sordariomycetes</taxon>
        <taxon>Xylariomycetidae</taxon>
        <taxon>Amphisphaeriales</taxon>
        <taxon>Apiosporaceae</taxon>
        <taxon>Apiospora</taxon>
    </lineage>
</organism>
<name>A0AAW0RDW5_9PEZI</name>
<keyword evidence="2" id="KW-1185">Reference proteome</keyword>
<evidence type="ECO:0000313" key="1">
    <source>
        <dbReference type="EMBL" id="KAK8133127.1"/>
    </source>
</evidence>
<proteinExistence type="predicted"/>
<dbReference type="AlphaFoldDB" id="A0AAW0RDW5"/>
<gene>
    <name evidence="1" type="ORF">PG999_001300</name>
</gene>
<accession>A0AAW0RDW5</accession>
<evidence type="ECO:0000313" key="2">
    <source>
        <dbReference type="Proteomes" id="UP001392437"/>
    </source>
</evidence>
<sequence>MHSLDCPEFFHLFPLDVGVRRSMGIFRDPLIELLQDLDPKSVPYLVIRVVTRAACRGSIRVLGLAIEIKGRAQEIAPTGSPVETVGSEYVERLQSGGVQRTAHGHEEALLQDGGQAGVVVEPLWPEQTLKGCDLGNFTPDVTQNGTKRLGQH</sequence>
<reference evidence="1 2" key="1">
    <citation type="submission" date="2023-01" db="EMBL/GenBank/DDBJ databases">
        <title>Analysis of 21 Apiospora genomes using comparative genomics revels a genus with tremendous synthesis potential of carbohydrate active enzymes and secondary metabolites.</title>
        <authorList>
            <person name="Sorensen T."/>
        </authorList>
    </citation>
    <scope>NUCLEOTIDE SEQUENCE [LARGE SCALE GENOMIC DNA]</scope>
    <source>
        <strain evidence="1 2">CBS 117206</strain>
    </source>
</reference>
<dbReference type="Proteomes" id="UP001392437">
    <property type="component" value="Unassembled WGS sequence"/>
</dbReference>
<dbReference type="EMBL" id="JAQQWP010000001">
    <property type="protein sequence ID" value="KAK8133127.1"/>
    <property type="molecule type" value="Genomic_DNA"/>
</dbReference>